<keyword evidence="5" id="KW-0479">Metal-binding</keyword>
<evidence type="ECO:0000256" key="10">
    <source>
        <dbReference type="PROSITE-ProRule" id="PRU01385"/>
    </source>
</evidence>
<sequence>MAMVQERAMVLADDADPSEVRRRIECLVKLFLKSLMAEKDVAIRPLSLVCRKDRNTGVDGDGIHLMDGTYEKDFTMKKCGKSFFRVWKVMETCYHLLGIGKQLTQRELFYKILSSSGSYVTGQNQVNSAIQDAVAVLLCTRRSLGILASSKGLVVGRLVIEEHDGDTIDCSNLGSSAHPISADMNMRERFYSDARYILVIEKDAIFQRLVEERFFLKVPCIIITGKGFPDLASRALLHRLHQEFPSLPIFALVDWNPAGLAIICTYKFGSIKMGLEAPRYGKSTC</sequence>
<evidence type="ECO:0000256" key="5">
    <source>
        <dbReference type="ARBA" id="ARBA00022723"/>
    </source>
</evidence>
<feature type="domain" description="Topoisomerase 6 subunit A/Spo11 TOPRIM" evidence="12">
    <location>
        <begin position="196"/>
        <end position="277"/>
    </location>
</feature>
<dbReference type="PRINTS" id="PR01550">
    <property type="entry name" value="TOP6AFAMILY"/>
</dbReference>
<dbReference type="GO" id="GO:0000706">
    <property type="term" value="P:meiotic DNA double-strand break processing"/>
    <property type="evidence" value="ECO:0007669"/>
    <property type="project" value="TreeGrafter"/>
</dbReference>
<name>A0A8T0H9C5_CERPU</name>
<dbReference type="InterPro" id="IPR013049">
    <property type="entry name" value="Spo11/TopoVI_A_N"/>
</dbReference>
<evidence type="ECO:0000256" key="8">
    <source>
        <dbReference type="ARBA" id="ARBA00023125"/>
    </source>
</evidence>
<protein>
    <recommendedName>
        <fullName evidence="4">DNA topoisomerase (ATP-hydrolyzing)</fullName>
        <ecNumber evidence="4">5.6.2.2</ecNumber>
    </recommendedName>
</protein>
<keyword evidence="9 10" id="KW-0413">Isomerase</keyword>
<dbReference type="SUPFAM" id="SSF56726">
    <property type="entry name" value="DNA topoisomerase IV, alpha subunit"/>
    <property type="match status" value="1"/>
</dbReference>
<dbReference type="InterPro" id="IPR036388">
    <property type="entry name" value="WH-like_DNA-bd_sf"/>
</dbReference>
<comment type="similarity">
    <text evidence="3 10">Belongs to the TOP6A family.</text>
</comment>
<evidence type="ECO:0000259" key="12">
    <source>
        <dbReference type="Pfam" id="PF21180"/>
    </source>
</evidence>
<dbReference type="Pfam" id="PF21180">
    <property type="entry name" value="TOP6A-Spo11_Toprim"/>
    <property type="match status" value="1"/>
</dbReference>
<evidence type="ECO:0000313" key="13">
    <source>
        <dbReference type="EMBL" id="KAG0566878.1"/>
    </source>
</evidence>
<evidence type="ECO:0000256" key="4">
    <source>
        <dbReference type="ARBA" id="ARBA00012895"/>
    </source>
</evidence>
<dbReference type="GO" id="GO:0046872">
    <property type="term" value="F:metal ion binding"/>
    <property type="evidence" value="ECO:0007669"/>
    <property type="project" value="UniProtKB-KW"/>
</dbReference>
<dbReference type="Pfam" id="PF04406">
    <property type="entry name" value="TP6A_N"/>
    <property type="match status" value="1"/>
</dbReference>
<keyword evidence="8 10" id="KW-0238">DNA-binding</keyword>
<evidence type="ECO:0000259" key="11">
    <source>
        <dbReference type="Pfam" id="PF04406"/>
    </source>
</evidence>
<comment type="caution">
    <text evidence="13">The sequence shown here is derived from an EMBL/GenBank/DDBJ whole genome shotgun (WGS) entry which is preliminary data.</text>
</comment>
<feature type="active site" description="O-(5'-phospho-DNA)-tyrosine intermediate" evidence="10">
    <location>
        <position position="110"/>
    </location>
</feature>
<dbReference type="GO" id="GO:0003918">
    <property type="term" value="F:DNA topoisomerase type II (double strand cut, ATP-hydrolyzing) activity"/>
    <property type="evidence" value="ECO:0007669"/>
    <property type="project" value="UniProtKB-UniRule"/>
</dbReference>
<evidence type="ECO:0000256" key="7">
    <source>
        <dbReference type="ARBA" id="ARBA00023029"/>
    </source>
</evidence>
<feature type="domain" description="Spo11/DNA topoisomerase VI subunit A N-terminal" evidence="11">
    <location>
        <begin position="81"/>
        <end position="146"/>
    </location>
</feature>
<dbReference type="CDD" id="cd00223">
    <property type="entry name" value="TOPRIM_TopoIIB_SPO"/>
    <property type="match status" value="1"/>
</dbReference>
<dbReference type="AlphaFoldDB" id="A0A8T0H9C5"/>
<dbReference type="Proteomes" id="UP000822688">
    <property type="component" value="Chromosome 7"/>
</dbReference>
<evidence type="ECO:0000256" key="1">
    <source>
        <dbReference type="ARBA" id="ARBA00000185"/>
    </source>
</evidence>
<gene>
    <name evidence="13" type="ORF">KC19_7G094600</name>
</gene>
<proteinExistence type="inferred from homology"/>
<dbReference type="GO" id="GO:0042138">
    <property type="term" value="P:meiotic DNA double-strand break formation"/>
    <property type="evidence" value="ECO:0007669"/>
    <property type="project" value="TreeGrafter"/>
</dbReference>
<dbReference type="InterPro" id="IPR002815">
    <property type="entry name" value="Spo11/TopoVI_A"/>
</dbReference>
<evidence type="ECO:0000313" key="14">
    <source>
        <dbReference type="Proteomes" id="UP000822688"/>
    </source>
</evidence>
<comment type="cofactor">
    <cofactor evidence="2">
        <name>Mg(2+)</name>
        <dbReference type="ChEBI" id="CHEBI:18420"/>
    </cofactor>
</comment>
<accession>A0A8T0H9C5</accession>
<dbReference type="PANTHER" id="PTHR10848:SF0">
    <property type="entry name" value="MEIOTIC RECOMBINATION PROTEIN SPO11"/>
    <property type="match status" value="1"/>
</dbReference>
<evidence type="ECO:0000256" key="9">
    <source>
        <dbReference type="ARBA" id="ARBA00023235"/>
    </source>
</evidence>
<keyword evidence="14" id="KW-1185">Reference proteome</keyword>
<reference evidence="13" key="1">
    <citation type="submission" date="2020-06" db="EMBL/GenBank/DDBJ databases">
        <title>WGS assembly of Ceratodon purpureus strain R40.</title>
        <authorList>
            <person name="Carey S.B."/>
            <person name="Jenkins J."/>
            <person name="Shu S."/>
            <person name="Lovell J.T."/>
            <person name="Sreedasyam A."/>
            <person name="Maumus F."/>
            <person name="Tiley G.P."/>
            <person name="Fernandez-Pozo N."/>
            <person name="Barry K."/>
            <person name="Chen C."/>
            <person name="Wang M."/>
            <person name="Lipzen A."/>
            <person name="Daum C."/>
            <person name="Saski C.A."/>
            <person name="Payton A.C."/>
            <person name="Mcbreen J.C."/>
            <person name="Conrad R.E."/>
            <person name="Kollar L.M."/>
            <person name="Olsson S."/>
            <person name="Huttunen S."/>
            <person name="Landis J.B."/>
            <person name="Wickett N.J."/>
            <person name="Johnson M.G."/>
            <person name="Rensing S.A."/>
            <person name="Grimwood J."/>
            <person name="Schmutz J."/>
            <person name="Mcdaniel S.F."/>
        </authorList>
    </citation>
    <scope>NUCLEOTIDE SEQUENCE</scope>
    <source>
        <strain evidence="13">R40</strain>
    </source>
</reference>
<keyword evidence="7 10" id="KW-0799">Topoisomerase</keyword>
<dbReference type="PANTHER" id="PTHR10848">
    <property type="entry name" value="MEIOTIC RECOMBINATION PROTEIN SPO11"/>
    <property type="match status" value="1"/>
</dbReference>
<keyword evidence="6" id="KW-0460">Magnesium</keyword>
<organism evidence="13 14">
    <name type="scientific">Ceratodon purpureus</name>
    <name type="common">Fire moss</name>
    <name type="synonym">Dicranum purpureum</name>
    <dbReference type="NCBI Taxonomy" id="3225"/>
    <lineage>
        <taxon>Eukaryota</taxon>
        <taxon>Viridiplantae</taxon>
        <taxon>Streptophyta</taxon>
        <taxon>Embryophyta</taxon>
        <taxon>Bryophyta</taxon>
        <taxon>Bryophytina</taxon>
        <taxon>Bryopsida</taxon>
        <taxon>Dicranidae</taxon>
        <taxon>Pseudoditrichales</taxon>
        <taxon>Ditrichaceae</taxon>
        <taxon>Ceratodon</taxon>
    </lineage>
</organism>
<dbReference type="Gene3D" id="3.40.1360.10">
    <property type="match status" value="1"/>
</dbReference>
<evidence type="ECO:0000256" key="3">
    <source>
        <dbReference type="ARBA" id="ARBA00006559"/>
    </source>
</evidence>
<dbReference type="EC" id="5.6.2.2" evidence="4"/>
<comment type="catalytic activity">
    <reaction evidence="1 10">
        <text>ATP-dependent breakage, passage and rejoining of double-stranded DNA.</text>
        <dbReference type="EC" id="5.6.2.2"/>
    </reaction>
</comment>
<dbReference type="GO" id="GO:0007131">
    <property type="term" value="P:reciprocal meiotic recombination"/>
    <property type="evidence" value="ECO:0007669"/>
    <property type="project" value="TreeGrafter"/>
</dbReference>
<dbReference type="InterPro" id="IPR036078">
    <property type="entry name" value="Spo11/TopoVI_A_sf"/>
</dbReference>
<dbReference type="InterPro" id="IPR034136">
    <property type="entry name" value="TOPRIM_Topo6A/Spo11"/>
</dbReference>
<dbReference type="GO" id="GO:0003677">
    <property type="term" value="F:DNA binding"/>
    <property type="evidence" value="ECO:0007669"/>
    <property type="project" value="UniProtKB-UniRule"/>
</dbReference>
<dbReference type="Gene3D" id="1.10.10.10">
    <property type="entry name" value="Winged helix-like DNA-binding domain superfamily/Winged helix DNA-binding domain"/>
    <property type="match status" value="1"/>
</dbReference>
<evidence type="ECO:0000256" key="6">
    <source>
        <dbReference type="ARBA" id="ARBA00022842"/>
    </source>
</evidence>
<evidence type="ECO:0000256" key="2">
    <source>
        <dbReference type="ARBA" id="ARBA00001946"/>
    </source>
</evidence>
<dbReference type="PROSITE" id="PS52041">
    <property type="entry name" value="TOPO_IIB"/>
    <property type="match status" value="1"/>
</dbReference>
<dbReference type="GO" id="GO:0005524">
    <property type="term" value="F:ATP binding"/>
    <property type="evidence" value="ECO:0007669"/>
    <property type="project" value="InterPro"/>
</dbReference>
<dbReference type="EMBL" id="CM026428">
    <property type="protein sequence ID" value="KAG0566878.1"/>
    <property type="molecule type" value="Genomic_DNA"/>
</dbReference>
<dbReference type="GO" id="GO:0000228">
    <property type="term" value="C:nuclear chromosome"/>
    <property type="evidence" value="ECO:0007669"/>
    <property type="project" value="TreeGrafter"/>
</dbReference>